<dbReference type="SUPFAM" id="SSF51735">
    <property type="entry name" value="NAD(P)-binding Rossmann-fold domains"/>
    <property type="match status" value="1"/>
</dbReference>
<organism evidence="2 3">
    <name type="scientific">Biostraticola tofi</name>
    <dbReference type="NCBI Taxonomy" id="466109"/>
    <lineage>
        <taxon>Bacteria</taxon>
        <taxon>Pseudomonadati</taxon>
        <taxon>Pseudomonadota</taxon>
        <taxon>Gammaproteobacteria</taxon>
        <taxon>Enterobacterales</taxon>
        <taxon>Bruguierivoracaceae</taxon>
        <taxon>Biostraticola</taxon>
    </lineage>
</organism>
<protein>
    <submittedName>
        <fullName evidence="2">Nucleoside-diphosphate-sugar epimerase</fullName>
    </submittedName>
</protein>
<dbReference type="PANTHER" id="PTHR48079:SF6">
    <property type="entry name" value="NAD(P)-BINDING DOMAIN-CONTAINING PROTEIN-RELATED"/>
    <property type="match status" value="1"/>
</dbReference>
<dbReference type="InterPro" id="IPR051783">
    <property type="entry name" value="NAD(P)-dependent_oxidoreduct"/>
</dbReference>
<dbReference type="Pfam" id="PF01370">
    <property type="entry name" value="Epimerase"/>
    <property type="match status" value="1"/>
</dbReference>
<dbReference type="AlphaFoldDB" id="A0A4V2W5K6"/>
<dbReference type="PANTHER" id="PTHR48079">
    <property type="entry name" value="PROTEIN YEEZ"/>
    <property type="match status" value="1"/>
</dbReference>
<dbReference type="EMBL" id="SMCR01000001">
    <property type="protein sequence ID" value="TCW00186.1"/>
    <property type="molecule type" value="Genomic_DNA"/>
</dbReference>
<sequence>MKKVAIIGLGWLGMPLALALQGRGYQVAGSKTTPDGVDAARMCGVECYPLQVNPQLDADPEDLQALFQVDALVITLPASRTVDGAENYCLAVQQVVDTALAFSVPRIIFTSSVSVYGDTAGQVREGSPCRPVTPAGQSLLRLEEWLHQLPNTSVDILRLAGLVGPDRHPGRFLAGRTGLTGGAQGVNLVHLDDVTDAIMLLLKLPRGGHRYNLCAPEHPAKRDFYPEKARQMGLTPPAYLAEDQTAAGGKIVDGSRICHELGFEYRYPDPARMPFA</sequence>
<dbReference type="Proteomes" id="UP000295719">
    <property type="component" value="Unassembled WGS sequence"/>
</dbReference>
<accession>A0A4V2W5K6</accession>
<dbReference type="InterPro" id="IPR036291">
    <property type="entry name" value="NAD(P)-bd_dom_sf"/>
</dbReference>
<evidence type="ECO:0000259" key="1">
    <source>
        <dbReference type="Pfam" id="PF01370"/>
    </source>
</evidence>
<dbReference type="InterPro" id="IPR001509">
    <property type="entry name" value="Epimerase_deHydtase"/>
</dbReference>
<comment type="caution">
    <text evidence="2">The sequence shown here is derived from an EMBL/GenBank/DDBJ whole genome shotgun (WGS) entry which is preliminary data.</text>
</comment>
<proteinExistence type="predicted"/>
<dbReference type="CDD" id="cd05266">
    <property type="entry name" value="SDR_a4"/>
    <property type="match status" value="1"/>
</dbReference>
<evidence type="ECO:0000313" key="2">
    <source>
        <dbReference type="EMBL" id="TCW00186.1"/>
    </source>
</evidence>
<dbReference type="RefSeq" id="WP_131863712.1">
    <property type="nucleotide sequence ID" value="NZ_SMCR01000001.1"/>
</dbReference>
<dbReference type="GO" id="GO:0005737">
    <property type="term" value="C:cytoplasm"/>
    <property type="evidence" value="ECO:0007669"/>
    <property type="project" value="TreeGrafter"/>
</dbReference>
<feature type="domain" description="NAD-dependent epimerase/dehydratase" evidence="1">
    <location>
        <begin position="10"/>
        <end position="213"/>
    </location>
</feature>
<dbReference type="OrthoDB" id="751203at2"/>
<gene>
    <name evidence="2" type="ORF">EDC52_101533</name>
</gene>
<evidence type="ECO:0000313" key="3">
    <source>
        <dbReference type="Proteomes" id="UP000295719"/>
    </source>
</evidence>
<dbReference type="Gene3D" id="3.40.50.720">
    <property type="entry name" value="NAD(P)-binding Rossmann-like Domain"/>
    <property type="match status" value="1"/>
</dbReference>
<name>A0A4V2W5K6_9GAMM</name>
<keyword evidence="3" id="KW-1185">Reference proteome</keyword>
<dbReference type="GO" id="GO:0004029">
    <property type="term" value="F:aldehyde dehydrogenase (NAD+) activity"/>
    <property type="evidence" value="ECO:0007669"/>
    <property type="project" value="TreeGrafter"/>
</dbReference>
<reference evidence="2 3" key="1">
    <citation type="submission" date="2019-03" db="EMBL/GenBank/DDBJ databases">
        <title>Genomic Encyclopedia of Type Strains, Phase IV (KMG-IV): sequencing the most valuable type-strain genomes for metagenomic binning, comparative biology and taxonomic classification.</title>
        <authorList>
            <person name="Goeker M."/>
        </authorList>
    </citation>
    <scope>NUCLEOTIDE SEQUENCE [LARGE SCALE GENOMIC DNA]</scope>
    <source>
        <strain evidence="2 3">DSM 19580</strain>
    </source>
</reference>